<dbReference type="InterPro" id="IPR036322">
    <property type="entry name" value="WD40_repeat_dom_sf"/>
</dbReference>
<dbReference type="SUPFAM" id="SSF50978">
    <property type="entry name" value="WD40 repeat-like"/>
    <property type="match status" value="1"/>
</dbReference>
<organism evidence="5 6">
    <name type="scientific">Biomphalaria pfeifferi</name>
    <name type="common">Bloodfluke planorb</name>
    <name type="synonym">Freshwater snail</name>
    <dbReference type="NCBI Taxonomy" id="112525"/>
    <lineage>
        <taxon>Eukaryota</taxon>
        <taxon>Metazoa</taxon>
        <taxon>Spiralia</taxon>
        <taxon>Lophotrochozoa</taxon>
        <taxon>Mollusca</taxon>
        <taxon>Gastropoda</taxon>
        <taxon>Heterobranchia</taxon>
        <taxon>Euthyneura</taxon>
        <taxon>Panpulmonata</taxon>
        <taxon>Hygrophila</taxon>
        <taxon>Lymnaeoidea</taxon>
        <taxon>Planorbidae</taxon>
        <taxon>Biomphalaria</taxon>
    </lineage>
</organism>
<dbReference type="PANTHER" id="PTHR44436">
    <property type="entry name" value="F-BOX/WD REPEAT-CONTAINING PROTEIN 2"/>
    <property type="match status" value="1"/>
</dbReference>
<reference evidence="5" key="1">
    <citation type="journal article" date="2023" name="PLoS Negl. Trop. Dis.">
        <title>A genome sequence for Biomphalaria pfeifferi, the major vector snail for the human-infecting parasite Schistosoma mansoni.</title>
        <authorList>
            <person name="Bu L."/>
            <person name="Lu L."/>
            <person name="Laidemitt M.R."/>
            <person name="Zhang S.M."/>
            <person name="Mutuku M."/>
            <person name="Mkoji G."/>
            <person name="Steinauer M."/>
            <person name="Loker E.S."/>
        </authorList>
    </citation>
    <scope>NUCLEOTIDE SEQUENCE</scope>
    <source>
        <strain evidence="5">KasaAsao</strain>
    </source>
</reference>
<evidence type="ECO:0000256" key="1">
    <source>
        <dbReference type="ARBA" id="ARBA00022574"/>
    </source>
</evidence>
<dbReference type="SMART" id="SM00320">
    <property type="entry name" value="WD40"/>
    <property type="match status" value="4"/>
</dbReference>
<dbReference type="Proteomes" id="UP001233172">
    <property type="component" value="Unassembled WGS sequence"/>
</dbReference>
<dbReference type="CDD" id="cd22131">
    <property type="entry name" value="F-box_FBXW2"/>
    <property type="match status" value="1"/>
</dbReference>
<dbReference type="PROSITE" id="PS50181">
    <property type="entry name" value="FBOX"/>
    <property type="match status" value="1"/>
</dbReference>
<dbReference type="PROSITE" id="PS50082">
    <property type="entry name" value="WD_REPEATS_2"/>
    <property type="match status" value="2"/>
</dbReference>
<protein>
    <submittedName>
        <fullName evidence="5">F-box/WD repeat-containing protein 2</fullName>
    </submittedName>
</protein>
<name>A0AAD8BPB6_BIOPF</name>
<dbReference type="InterPro" id="IPR001810">
    <property type="entry name" value="F-box_dom"/>
</dbReference>
<keyword evidence="1 3" id="KW-0853">WD repeat</keyword>
<dbReference type="Gene3D" id="1.20.1280.50">
    <property type="match status" value="1"/>
</dbReference>
<gene>
    <name evidence="5" type="ORF">Bpfe_012335</name>
</gene>
<dbReference type="InterPro" id="IPR036047">
    <property type="entry name" value="F-box-like_dom_sf"/>
</dbReference>
<dbReference type="InterPro" id="IPR015943">
    <property type="entry name" value="WD40/YVTN_repeat-like_dom_sf"/>
</dbReference>
<feature type="domain" description="F-box" evidence="4">
    <location>
        <begin position="55"/>
        <end position="102"/>
    </location>
</feature>
<reference evidence="5" key="2">
    <citation type="submission" date="2023-04" db="EMBL/GenBank/DDBJ databases">
        <authorList>
            <person name="Bu L."/>
            <person name="Lu L."/>
            <person name="Laidemitt M.R."/>
            <person name="Zhang S.M."/>
            <person name="Mutuku M."/>
            <person name="Mkoji G."/>
            <person name="Steinauer M."/>
            <person name="Loker E.S."/>
        </authorList>
    </citation>
    <scope>NUCLEOTIDE SEQUENCE</scope>
    <source>
        <strain evidence="5">KasaAsao</strain>
        <tissue evidence="5">Whole Snail</tissue>
    </source>
</reference>
<dbReference type="SUPFAM" id="SSF81383">
    <property type="entry name" value="F-box domain"/>
    <property type="match status" value="1"/>
</dbReference>
<evidence type="ECO:0000259" key="4">
    <source>
        <dbReference type="PROSITE" id="PS50181"/>
    </source>
</evidence>
<dbReference type="PANTHER" id="PTHR44436:SF1">
    <property type="entry name" value="F-BOX_WD REPEAT-CONTAINING PROTEIN 2"/>
    <property type="match status" value="1"/>
</dbReference>
<dbReference type="AlphaFoldDB" id="A0AAD8BPB6"/>
<evidence type="ECO:0000256" key="3">
    <source>
        <dbReference type="PROSITE-ProRule" id="PRU00221"/>
    </source>
</evidence>
<dbReference type="SMART" id="SM00256">
    <property type="entry name" value="FBOX"/>
    <property type="match status" value="1"/>
</dbReference>
<feature type="repeat" description="WD" evidence="3">
    <location>
        <begin position="241"/>
        <end position="274"/>
    </location>
</feature>
<dbReference type="EMBL" id="JASAOG010000049">
    <property type="protein sequence ID" value="KAK0058334.1"/>
    <property type="molecule type" value="Genomic_DNA"/>
</dbReference>
<dbReference type="Pfam" id="PF12937">
    <property type="entry name" value="F-box-like"/>
    <property type="match status" value="1"/>
</dbReference>
<dbReference type="Pfam" id="PF00400">
    <property type="entry name" value="WD40"/>
    <property type="match status" value="2"/>
</dbReference>
<accession>A0AAD8BPB6</accession>
<keyword evidence="6" id="KW-1185">Reference proteome</keyword>
<dbReference type="InterPro" id="IPR001680">
    <property type="entry name" value="WD40_rpt"/>
</dbReference>
<evidence type="ECO:0000256" key="2">
    <source>
        <dbReference type="ARBA" id="ARBA00022737"/>
    </source>
</evidence>
<sequence>MSAQNLSQEWLDAIITSYKHLSDDDKNTFIDTVVAASGPNQLLHLRKLLPGLVFRDFICFLPLEIVQKLLQYLDGQQLLKCCQVSKIWNERLNSLPTIWRWLAQRAGADVRASERSTVDKVRTELQSNFLSESAFYKKLYLNTQTLLRGLNNGMSIKINENFIEKDSWRITTLAYQFGNLVTGCDDHTVQIWSVPDGKLLKTIATHSVSCLRLTEKHLFTASFNANAECWDLATGYHSRSLCGHTSAVIAIDVLPSKPYLLTGSVDKTSKLWHLGDTTSDLVKTFTVHEDWVFQVKFFLPSTDDKLQFLTCDSLLAVVWHTDTSGNVLGSYHVRVSPDSRFTSFYHCHNDPFVIFCCQWAEEEKMSALCRYTIRPESKIIEKDFQFVIPQYAIKAYVLGAGEKFAVVMCSISRKDFYVIDIQQRTIVSTIFTPDFYILTRNGSTVTLCDDSWLDGFNFSALRDNTPIFAACVGRNTVILATWNLIDALTIACWPYQTRYLVKAGNMYPHRAQVGMSPAAGARDPTFF</sequence>
<dbReference type="InterPro" id="IPR042627">
    <property type="entry name" value="FBXW2"/>
</dbReference>
<feature type="repeat" description="WD" evidence="3">
    <location>
        <begin position="180"/>
        <end position="202"/>
    </location>
</feature>
<comment type="caution">
    <text evidence="5">The sequence shown here is derived from an EMBL/GenBank/DDBJ whole genome shotgun (WGS) entry which is preliminary data.</text>
</comment>
<evidence type="ECO:0000313" key="5">
    <source>
        <dbReference type="EMBL" id="KAK0058334.1"/>
    </source>
</evidence>
<dbReference type="PROSITE" id="PS50294">
    <property type="entry name" value="WD_REPEATS_REGION"/>
    <property type="match status" value="1"/>
</dbReference>
<dbReference type="Gene3D" id="2.130.10.10">
    <property type="entry name" value="YVTN repeat-like/Quinoprotein amine dehydrogenase"/>
    <property type="match status" value="1"/>
</dbReference>
<evidence type="ECO:0000313" key="6">
    <source>
        <dbReference type="Proteomes" id="UP001233172"/>
    </source>
</evidence>
<proteinExistence type="predicted"/>
<keyword evidence="2" id="KW-0677">Repeat</keyword>